<gene>
    <name evidence="1" type="ORF">ISN44_As11g010380</name>
</gene>
<feature type="non-terminal residue" evidence="1">
    <location>
        <position position="56"/>
    </location>
</feature>
<evidence type="ECO:0000313" key="2">
    <source>
        <dbReference type="Proteomes" id="UP000694251"/>
    </source>
</evidence>
<comment type="caution">
    <text evidence="1">The sequence shown here is derived from an EMBL/GenBank/DDBJ whole genome shotgun (WGS) entry which is preliminary data.</text>
</comment>
<name>A0A8T1Z7B9_ARASU</name>
<reference evidence="1 2" key="1">
    <citation type="submission" date="2020-12" db="EMBL/GenBank/DDBJ databases">
        <title>Concerted genomic and epigenomic changes stabilize Arabidopsis allopolyploids.</title>
        <authorList>
            <person name="Chen Z."/>
        </authorList>
    </citation>
    <scope>NUCLEOTIDE SEQUENCE [LARGE SCALE GENOMIC DNA]</scope>
    <source>
        <strain evidence="1">As9502</strain>
        <tissue evidence="1">Leaf</tissue>
    </source>
</reference>
<dbReference type="AlphaFoldDB" id="A0A8T1Z7B9"/>
<accession>A0A8T1Z7B9</accession>
<sequence>RPRKFDNFNSFTCQELLGSHLDTHHLFSETKIALADDVAEKLMFKNNETDVDGSLT</sequence>
<dbReference type="EMBL" id="JAEFBJ010000011">
    <property type="protein sequence ID" value="KAG7554836.1"/>
    <property type="molecule type" value="Genomic_DNA"/>
</dbReference>
<keyword evidence="2" id="KW-1185">Reference proteome</keyword>
<proteinExistence type="predicted"/>
<feature type="non-terminal residue" evidence="1">
    <location>
        <position position="1"/>
    </location>
</feature>
<organism evidence="1 2">
    <name type="scientific">Arabidopsis suecica</name>
    <name type="common">Swedish thale-cress</name>
    <name type="synonym">Cardaminopsis suecica</name>
    <dbReference type="NCBI Taxonomy" id="45249"/>
    <lineage>
        <taxon>Eukaryota</taxon>
        <taxon>Viridiplantae</taxon>
        <taxon>Streptophyta</taxon>
        <taxon>Embryophyta</taxon>
        <taxon>Tracheophyta</taxon>
        <taxon>Spermatophyta</taxon>
        <taxon>Magnoliopsida</taxon>
        <taxon>eudicotyledons</taxon>
        <taxon>Gunneridae</taxon>
        <taxon>Pentapetalae</taxon>
        <taxon>rosids</taxon>
        <taxon>malvids</taxon>
        <taxon>Brassicales</taxon>
        <taxon>Brassicaceae</taxon>
        <taxon>Camelineae</taxon>
        <taxon>Arabidopsis</taxon>
    </lineage>
</organism>
<evidence type="ECO:0000313" key="1">
    <source>
        <dbReference type="EMBL" id="KAG7554836.1"/>
    </source>
</evidence>
<dbReference type="Proteomes" id="UP000694251">
    <property type="component" value="Chromosome 11"/>
</dbReference>
<protein>
    <submittedName>
        <fullName evidence="1">Uncharacterized protein</fullName>
    </submittedName>
</protein>